<accession>A0ABP6VS67</accession>
<feature type="domain" description="HD-GYP" evidence="1">
    <location>
        <begin position="312"/>
        <end position="507"/>
    </location>
</feature>
<gene>
    <name evidence="2" type="ORF">GCM10022394_19780</name>
</gene>
<dbReference type="RefSeq" id="WP_344957445.1">
    <property type="nucleotide sequence ID" value="NZ_BAABCX010000002.1"/>
</dbReference>
<dbReference type="PANTHER" id="PTHR43155">
    <property type="entry name" value="CYCLIC DI-GMP PHOSPHODIESTERASE PA4108-RELATED"/>
    <property type="match status" value="1"/>
</dbReference>
<organism evidence="2 3">
    <name type="scientific">Zobellella aerophila</name>
    <dbReference type="NCBI Taxonomy" id="870480"/>
    <lineage>
        <taxon>Bacteria</taxon>
        <taxon>Pseudomonadati</taxon>
        <taxon>Pseudomonadota</taxon>
        <taxon>Gammaproteobacteria</taxon>
        <taxon>Aeromonadales</taxon>
        <taxon>Aeromonadaceae</taxon>
        <taxon>Zobellella</taxon>
    </lineage>
</organism>
<name>A0ABP6VS67_9GAMM</name>
<dbReference type="SUPFAM" id="SSF109604">
    <property type="entry name" value="HD-domain/PDEase-like"/>
    <property type="match status" value="1"/>
</dbReference>
<evidence type="ECO:0000313" key="3">
    <source>
        <dbReference type="Proteomes" id="UP001500795"/>
    </source>
</evidence>
<dbReference type="Proteomes" id="UP001500795">
    <property type="component" value="Unassembled WGS sequence"/>
</dbReference>
<dbReference type="Pfam" id="PF13487">
    <property type="entry name" value="HD_5"/>
    <property type="match status" value="1"/>
</dbReference>
<dbReference type="EMBL" id="BAABCX010000002">
    <property type="protein sequence ID" value="GAA3540072.1"/>
    <property type="molecule type" value="Genomic_DNA"/>
</dbReference>
<dbReference type="PROSITE" id="PS51832">
    <property type="entry name" value="HD_GYP"/>
    <property type="match status" value="1"/>
</dbReference>
<dbReference type="InterPro" id="IPR009875">
    <property type="entry name" value="PilZ_domain"/>
</dbReference>
<sequence length="564" mass="62622">MQADNHYTPVMHPADIEAMVELLSQPGGASLAPDKPDGRLLPVVVVEQTPGESLQLDISAIREVAGELMRGLEFRLLGQGREGMIRTPMLRLRDCHESEGRLHCFCDYPVSLELMQRRETFRAQLRLGMDVGVILRAGEGEQARTLQGDLRDLSLTGCRVEFALSAGMAQVLTASPIELELCFPNGQRFLLNGELRHRHTDNDRQIICAGFHFAAGSSEQDRQLWYFVREIEREAARGAGQEKSGRASSALFQADESAAGRIGRRNPQEYATPMARRLARIAGYLDSQLLELQQDGNIDSVQLSRHADRLLALLDEDREALLFATRCMHREPPLVSHGLAVAVRLVDLLSRQNIPRELRKALAASAMVHDLGKILLPAELLHAVSPTTEQREQFKNHVALLLPRLVECQWLSAAVVGSVIQGANERLDGSGYPEGLAGDAVHELSRLMAVVDMVDVMARASPERPANSIDAIYRHLLSHPEQFDQRWVQRYIQHFGRFPIGTLVRYNGGELAWIQRLDERGRPSQVQLTVEATPPAPGLGEVLRNKELARLGAVEEIVTPAMAV</sequence>
<dbReference type="InterPro" id="IPR003607">
    <property type="entry name" value="HD/PDEase_dom"/>
</dbReference>
<reference evidence="3" key="1">
    <citation type="journal article" date="2019" name="Int. J. Syst. Evol. Microbiol.">
        <title>The Global Catalogue of Microorganisms (GCM) 10K type strain sequencing project: providing services to taxonomists for standard genome sequencing and annotation.</title>
        <authorList>
            <consortium name="The Broad Institute Genomics Platform"/>
            <consortium name="The Broad Institute Genome Sequencing Center for Infectious Disease"/>
            <person name="Wu L."/>
            <person name="Ma J."/>
        </authorList>
    </citation>
    <scope>NUCLEOTIDE SEQUENCE [LARGE SCALE GENOMIC DNA]</scope>
    <source>
        <strain evidence="3">JCM 17110</strain>
    </source>
</reference>
<comment type="caution">
    <text evidence="2">The sequence shown here is derived from an EMBL/GenBank/DDBJ whole genome shotgun (WGS) entry which is preliminary data.</text>
</comment>
<dbReference type="CDD" id="cd00077">
    <property type="entry name" value="HDc"/>
    <property type="match status" value="1"/>
</dbReference>
<dbReference type="Gene3D" id="2.40.10.220">
    <property type="entry name" value="predicted glycosyltransferase like domains"/>
    <property type="match status" value="1"/>
</dbReference>
<dbReference type="PANTHER" id="PTHR43155:SF2">
    <property type="entry name" value="CYCLIC DI-GMP PHOSPHODIESTERASE PA4108"/>
    <property type="match status" value="1"/>
</dbReference>
<dbReference type="InterPro" id="IPR037522">
    <property type="entry name" value="HD_GYP_dom"/>
</dbReference>
<evidence type="ECO:0000259" key="1">
    <source>
        <dbReference type="PROSITE" id="PS51832"/>
    </source>
</evidence>
<dbReference type="Pfam" id="PF07238">
    <property type="entry name" value="PilZ"/>
    <property type="match status" value="1"/>
</dbReference>
<dbReference type="Gene3D" id="1.10.3210.10">
    <property type="entry name" value="Hypothetical protein af1432"/>
    <property type="match status" value="1"/>
</dbReference>
<evidence type="ECO:0000313" key="2">
    <source>
        <dbReference type="EMBL" id="GAA3540072.1"/>
    </source>
</evidence>
<proteinExistence type="predicted"/>
<keyword evidence="3" id="KW-1185">Reference proteome</keyword>
<protein>
    <recommendedName>
        <fullName evidence="1">HD-GYP domain-containing protein</fullName>
    </recommendedName>
</protein>